<dbReference type="GO" id="GO:0032259">
    <property type="term" value="P:methylation"/>
    <property type="evidence" value="ECO:0007669"/>
    <property type="project" value="UniProtKB-KW"/>
</dbReference>
<evidence type="ECO:0000256" key="4">
    <source>
        <dbReference type="ARBA" id="ARBA00022756"/>
    </source>
</evidence>
<dbReference type="PANTHER" id="PTHR43861">
    <property type="entry name" value="TRANS-ACONITATE 2-METHYLTRANSFERASE-RELATED"/>
    <property type="match status" value="1"/>
</dbReference>
<dbReference type="InterPro" id="IPR041698">
    <property type="entry name" value="Methyltransf_25"/>
</dbReference>
<proteinExistence type="inferred from homology"/>
<comment type="caution">
    <text evidence="7">The sequence shown here is derived from an EMBL/GenBank/DDBJ whole genome shotgun (WGS) entry which is preliminary data.</text>
</comment>
<dbReference type="Gene3D" id="3.40.50.150">
    <property type="entry name" value="Vaccinia Virus protein VP39"/>
    <property type="match status" value="1"/>
</dbReference>
<dbReference type="NCBIfam" id="TIGR02072">
    <property type="entry name" value="BioC"/>
    <property type="match status" value="1"/>
</dbReference>
<evidence type="ECO:0000259" key="6">
    <source>
        <dbReference type="Pfam" id="PF13649"/>
    </source>
</evidence>
<protein>
    <recommendedName>
        <fullName evidence="5">Malonyl-[acyl-carrier protein] O-methyltransferase</fullName>
        <shortName evidence="5">Malonyl-ACP O-methyltransferase</shortName>
        <ecNumber evidence="5">2.1.1.197</ecNumber>
    </recommendedName>
    <alternativeName>
        <fullName evidence="5">Biotin synthesis protein BioC</fullName>
    </alternativeName>
</protein>
<keyword evidence="4 5" id="KW-0093">Biotin biosynthesis</keyword>
<organism evidence="7 8">
    <name type="scientific">Desmospora profundinema</name>
    <dbReference type="NCBI Taxonomy" id="1571184"/>
    <lineage>
        <taxon>Bacteria</taxon>
        <taxon>Bacillati</taxon>
        <taxon>Bacillota</taxon>
        <taxon>Bacilli</taxon>
        <taxon>Bacillales</taxon>
        <taxon>Thermoactinomycetaceae</taxon>
        <taxon>Desmospora</taxon>
    </lineage>
</organism>
<name>A0ABU1IJ27_9BACL</name>
<dbReference type="GO" id="GO:0102130">
    <property type="term" value="F:malonyl-CoA methyltransferase activity"/>
    <property type="evidence" value="ECO:0007669"/>
    <property type="project" value="UniProtKB-EC"/>
</dbReference>
<comment type="similarity">
    <text evidence="5">Belongs to the methyltransferase superfamily.</text>
</comment>
<evidence type="ECO:0000313" key="7">
    <source>
        <dbReference type="EMBL" id="MDR6224777.1"/>
    </source>
</evidence>
<dbReference type="EC" id="2.1.1.197" evidence="5"/>
<dbReference type="HAMAP" id="MF_00835">
    <property type="entry name" value="BioC"/>
    <property type="match status" value="1"/>
</dbReference>
<dbReference type="SUPFAM" id="SSF53335">
    <property type="entry name" value="S-adenosyl-L-methionine-dependent methyltransferases"/>
    <property type="match status" value="1"/>
</dbReference>
<dbReference type="PANTHER" id="PTHR43861:SF1">
    <property type="entry name" value="TRANS-ACONITATE 2-METHYLTRANSFERASE"/>
    <property type="match status" value="1"/>
</dbReference>
<dbReference type="Pfam" id="PF13649">
    <property type="entry name" value="Methyltransf_25"/>
    <property type="match status" value="1"/>
</dbReference>
<evidence type="ECO:0000256" key="5">
    <source>
        <dbReference type="HAMAP-Rule" id="MF_00835"/>
    </source>
</evidence>
<evidence type="ECO:0000313" key="8">
    <source>
        <dbReference type="Proteomes" id="UP001185012"/>
    </source>
</evidence>
<evidence type="ECO:0000256" key="3">
    <source>
        <dbReference type="ARBA" id="ARBA00022691"/>
    </source>
</evidence>
<evidence type="ECO:0000256" key="1">
    <source>
        <dbReference type="ARBA" id="ARBA00022603"/>
    </source>
</evidence>
<comment type="function">
    <text evidence="5">Converts the free carboxyl group of a malonyl-thioester to its methyl ester by transfer of a methyl group from S-adenosyl-L-methionine (SAM). It allows to synthesize pimeloyl-ACP via the fatty acid synthetic pathway.</text>
</comment>
<keyword evidence="3 5" id="KW-0949">S-adenosyl-L-methionine</keyword>
<sequence>MNPYKQKVERQFNRAASTYDRYADIQREMADRLLKQVDLLNPPPRRILEIGCGTGYLTKRVTHAYPDATIVAVDLAASMVRSAREHVSESKRVRFLVGDAETMDFHAYAPFDCILSNAAVQWFSQPGETLARLAEAVSPGGWLWFTTFGPETFVELNRLFHEVESRMGLARSRHTLPLSPSSEWRRLFDEAGLSSVRVRSFRRSVIYSDCRHFLRSIQKIGASYGTSPHPPLQSGRLLAEVIRQYDQRHRTEDGVQVTYQWLLMGGMKSGRKRIP</sequence>
<keyword evidence="1 5" id="KW-0489">Methyltransferase</keyword>
<evidence type="ECO:0000256" key="2">
    <source>
        <dbReference type="ARBA" id="ARBA00022679"/>
    </source>
</evidence>
<gene>
    <name evidence="5" type="primary">bioC</name>
    <name evidence="7" type="ORF">JOE21_000768</name>
</gene>
<keyword evidence="8" id="KW-1185">Reference proteome</keyword>
<dbReference type="InterPro" id="IPR011814">
    <property type="entry name" value="BioC"/>
</dbReference>
<reference evidence="7 8" key="1">
    <citation type="submission" date="2023-07" db="EMBL/GenBank/DDBJ databases">
        <title>Genomic Encyclopedia of Type Strains, Phase IV (KMG-IV): sequencing the most valuable type-strain genomes for metagenomic binning, comparative biology and taxonomic classification.</title>
        <authorList>
            <person name="Goeker M."/>
        </authorList>
    </citation>
    <scope>NUCLEOTIDE SEQUENCE [LARGE SCALE GENOMIC DNA]</scope>
    <source>
        <strain evidence="7 8">DSM 45903</strain>
    </source>
</reference>
<feature type="domain" description="Methyltransferase" evidence="6">
    <location>
        <begin position="47"/>
        <end position="141"/>
    </location>
</feature>
<comment type="catalytic activity">
    <reaction evidence="5">
        <text>malonyl-[ACP] + S-adenosyl-L-methionine = malonyl-[ACP] methyl ester + S-adenosyl-L-homocysteine</text>
        <dbReference type="Rhea" id="RHEA:17105"/>
        <dbReference type="Rhea" id="RHEA-COMP:9623"/>
        <dbReference type="Rhea" id="RHEA-COMP:9954"/>
        <dbReference type="ChEBI" id="CHEBI:57856"/>
        <dbReference type="ChEBI" id="CHEBI:59789"/>
        <dbReference type="ChEBI" id="CHEBI:78449"/>
        <dbReference type="ChEBI" id="CHEBI:78845"/>
        <dbReference type="EC" id="2.1.1.197"/>
    </reaction>
</comment>
<accession>A0ABU1IJ27</accession>
<dbReference type="InterPro" id="IPR029063">
    <property type="entry name" value="SAM-dependent_MTases_sf"/>
</dbReference>
<dbReference type="Proteomes" id="UP001185012">
    <property type="component" value="Unassembled WGS sequence"/>
</dbReference>
<comment type="pathway">
    <text evidence="5">Cofactor biosynthesis; biotin biosynthesis.</text>
</comment>
<dbReference type="RefSeq" id="WP_309862542.1">
    <property type="nucleotide sequence ID" value="NZ_JAVDQG010000002.1"/>
</dbReference>
<dbReference type="EMBL" id="JAVDQG010000002">
    <property type="protein sequence ID" value="MDR6224777.1"/>
    <property type="molecule type" value="Genomic_DNA"/>
</dbReference>
<keyword evidence="2 5" id="KW-0808">Transferase</keyword>
<dbReference type="CDD" id="cd02440">
    <property type="entry name" value="AdoMet_MTases"/>
    <property type="match status" value="1"/>
</dbReference>